<gene>
    <name evidence="1" type="ORF">JOC31_001731</name>
</gene>
<reference evidence="1 2" key="1">
    <citation type="submission" date="2021-01" db="EMBL/GenBank/DDBJ databases">
        <title>Genomic Encyclopedia of Type Strains, Phase IV (KMG-IV): sequencing the most valuable type-strain genomes for metagenomic binning, comparative biology and taxonomic classification.</title>
        <authorList>
            <person name="Goeker M."/>
        </authorList>
    </citation>
    <scope>NUCLEOTIDE SEQUENCE [LARGE SCALE GENOMIC DNA]</scope>
    <source>
        <strain evidence="1 2">DSM 27513</strain>
    </source>
</reference>
<sequence>MAKLVSSQITITLFDATNLPTEVGDEASVTCVVNKFMEISNSIAIKLLNAIILPTEVIE</sequence>
<dbReference type="Proteomes" id="UP000809081">
    <property type="component" value="Unassembled WGS sequence"/>
</dbReference>
<evidence type="ECO:0000313" key="1">
    <source>
        <dbReference type="EMBL" id="MBM7636902.1"/>
    </source>
</evidence>
<dbReference type="EMBL" id="JAFBEI010000042">
    <property type="protein sequence ID" value="MBM7636902.1"/>
    <property type="molecule type" value="Genomic_DNA"/>
</dbReference>
<dbReference type="RefSeq" id="WP_205017763.1">
    <property type="nucleotide sequence ID" value="NZ_JAFBEI010000042.1"/>
</dbReference>
<accession>A0ABS2PNN5</accession>
<proteinExistence type="predicted"/>
<comment type="caution">
    <text evidence="1">The sequence shown here is derived from an EMBL/GenBank/DDBJ whole genome shotgun (WGS) entry which is preliminary data.</text>
</comment>
<evidence type="ECO:0000313" key="2">
    <source>
        <dbReference type="Proteomes" id="UP000809081"/>
    </source>
</evidence>
<name>A0ABS2PNN5_9STRE</name>
<organism evidence="1 2">
    <name type="scientific">Streptococcus saliviloxodontae</name>
    <dbReference type="NCBI Taxonomy" id="1349416"/>
    <lineage>
        <taxon>Bacteria</taxon>
        <taxon>Bacillati</taxon>
        <taxon>Bacillota</taxon>
        <taxon>Bacilli</taxon>
        <taxon>Lactobacillales</taxon>
        <taxon>Streptococcaceae</taxon>
        <taxon>Streptococcus</taxon>
    </lineage>
</organism>
<keyword evidence="2" id="KW-1185">Reference proteome</keyword>
<protein>
    <submittedName>
        <fullName evidence="1">Uncharacterized protein</fullName>
    </submittedName>
</protein>